<dbReference type="PROSITE" id="PS01279">
    <property type="entry name" value="PCMT"/>
    <property type="match status" value="1"/>
</dbReference>
<evidence type="ECO:0000256" key="6">
    <source>
        <dbReference type="ARBA" id="ARBA00022679"/>
    </source>
</evidence>
<evidence type="ECO:0000256" key="5">
    <source>
        <dbReference type="ARBA" id="ARBA00022603"/>
    </source>
</evidence>
<comment type="similarity">
    <text evidence="2">Belongs to the methyltransferase superfamily. L-isoaspartyl/D-aspartyl protein methyltransferase family.</text>
</comment>
<keyword evidence="5" id="KW-0489">Methyltransferase</keyword>
<dbReference type="EC" id="2.1.1.77" evidence="3"/>
<dbReference type="HAMAP" id="MF_00090">
    <property type="entry name" value="PIMT"/>
    <property type="match status" value="1"/>
</dbReference>
<proteinExistence type="inferred from homology"/>
<keyword evidence="4" id="KW-0963">Cytoplasm</keyword>
<accession>A0A0F9R4E9</accession>
<dbReference type="SUPFAM" id="SSF53335">
    <property type="entry name" value="S-adenosyl-L-methionine-dependent methyltransferases"/>
    <property type="match status" value="1"/>
</dbReference>
<dbReference type="PANTHER" id="PTHR11579">
    <property type="entry name" value="PROTEIN-L-ISOASPARTATE O-METHYLTRANSFERASE"/>
    <property type="match status" value="1"/>
</dbReference>
<dbReference type="NCBIfam" id="TIGR00080">
    <property type="entry name" value="pimt"/>
    <property type="match status" value="1"/>
</dbReference>
<keyword evidence="7" id="KW-0949">S-adenosyl-L-methionine</keyword>
<dbReference type="PANTHER" id="PTHR11579:SF0">
    <property type="entry name" value="PROTEIN-L-ISOASPARTATE(D-ASPARTATE) O-METHYLTRANSFERASE"/>
    <property type="match status" value="1"/>
</dbReference>
<dbReference type="NCBIfam" id="NF001453">
    <property type="entry name" value="PRK00312.1"/>
    <property type="match status" value="1"/>
</dbReference>
<keyword evidence="6" id="KW-0808">Transferase</keyword>
<dbReference type="EMBL" id="LAZR01001467">
    <property type="protein sequence ID" value="KKN44142.1"/>
    <property type="molecule type" value="Genomic_DNA"/>
</dbReference>
<reference evidence="8" key="1">
    <citation type="journal article" date="2015" name="Nature">
        <title>Complex archaea that bridge the gap between prokaryotes and eukaryotes.</title>
        <authorList>
            <person name="Spang A."/>
            <person name="Saw J.H."/>
            <person name="Jorgensen S.L."/>
            <person name="Zaremba-Niedzwiedzka K."/>
            <person name="Martijn J."/>
            <person name="Lind A.E."/>
            <person name="van Eijk R."/>
            <person name="Schleper C."/>
            <person name="Guy L."/>
            <person name="Ettema T.J."/>
        </authorList>
    </citation>
    <scope>NUCLEOTIDE SEQUENCE</scope>
</reference>
<dbReference type="FunFam" id="3.40.50.150:FF:000010">
    <property type="entry name" value="Protein-L-isoaspartate O-methyltransferase"/>
    <property type="match status" value="1"/>
</dbReference>
<protein>
    <recommendedName>
        <fullName evidence="3">protein-L-isoaspartate(D-aspartate) O-methyltransferase</fullName>
        <ecNumber evidence="3">2.1.1.77</ecNumber>
    </recommendedName>
</protein>
<evidence type="ECO:0000256" key="7">
    <source>
        <dbReference type="ARBA" id="ARBA00022691"/>
    </source>
</evidence>
<dbReference type="GO" id="GO:0005737">
    <property type="term" value="C:cytoplasm"/>
    <property type="evidence" value="ECO:0007669"/>
    <property type="project" value="UniProtKB-SubCell"/>
</dbReference>
<dbReference type="AlphaFoldDB" id="A0A0F9R4E9"/>
<gene>
    <name evidence="8" type="ORF">LCGC14_0695980</name>
</gene>
<dbReference type="Gene3D" id="3.40.50.150">
    <property type="entry name" value="Vaccinia Virus protein VP39"/>
    <property type="match status" value="1"/>
</dbReference>
<dbReference type="GO" id="GO:0032259">
    <property type="term" value="P:methylation"/>
    <property type="evidence" value="ECO:0007669"/>
    <property type="project" value="UniProtKB-KW"/>
</dbReference>
<dbReference type="InterPro" id="IPR000682">
    <property type="entry name" value="PCMT"/>
</dbReference>
<comment type="caution">
    <text evidence="8">The sequence shown here is derived from an EMBL/GenBank/DDBJ whole genome shotgun (WGS) entry which is preliminary data.</text>
</comment>
<evidence type="ECO:0000256" key="3">
    <source>
        <dbReference type="ARBA" id="ARBA00011890"/>
    </source>
</evidence>
<evidence type="ECO:0000256" key="2">
    <source>
        <dbReference type="ARBA" id="ARBA00005369"/>
    </source>
</evidence>
<organism evidence="8">
    <name type="scientific">marine sediment metagenome</name>
    <dbReference type="NCBI Taxonomy" id="412755"/>
    <lineage>
        <taxon>unclassified sequences</taxon>
        <taxon>metagenomes</taxon>
        <taxon>ecological metagenomes</taxon>
    </lineage>
</organism>
<dbReference type="Pfam" id="PF01135">
    <property type="entry name" value="PCMT"/>
    <property type="match status" value="1"/>
</dbReference>
<dbReference type="InterPro" id="IPR029063">
    <property type="entry name" value="SAM-dependent_MTases_sf"/>
</dbReference>
<evidence type="ECO:0000256" key="1">
    <source>
        <dbReference type="ARBA" id="ARBA00004496"/>
    </source>
</evidence>
<evidence type="ECO:0000256" key="4">
    <source>
        <dbReference type="ARBA" id="ARBA00022490"/>
    </source>
</evidence>
<sequence length="226" mass="24800">MMNFEEKRKSLVESLKARGLLKKENVLRAMLVVPRHKFLPKNVESSAYLDSPLSIGLGQTISAPHMNAMMCEHLELKEGDKVLEIGTGSGYHAALCAELVAPKESNNPGHVFTIERHAELVENAKKSLKNAGYFPERVSVIHGDGTLGYEKEAPFDKILVTAASPKKVPPPLRHQLKDGGILCIPAGSKSFAQTLYVIRKKGETFESHSVTGVRFVPLIGELGFEE</sequence>
<dbReference type="GO" id="GO:0004719">
    <property type="term" value="F:protein-L-isoaspartate (D-aspartate) O-methyltransferase activity"/>
    <property type="evidence" value="ECO:0007669"/>
    <property type="project" value="UniProtKB-EC"/>
</dbReference>
<dbReference type="CDD" id="cd02440">
    <property type="entry name" value="AdoMet_MTases"/>
    <property type="match status" value="1"/>
</dbReference>
<comment type="subcellular location">
    <subcellularLocation>
        <location evidence="1">Cytoplasm</location>
    </subcellularLocation>
</comment>
<evidence type="ECO:0000313" key="8">
    <source>
        <dbReference type="EMBL" id="KKN44142.1"/>
    </source>
</evidence>
<name>A0A0F9R4E9_9ZZZZ</name>